<dbReference type="EMBL" id="FNEZ01000004">
    <property type="protein sequence ID" value="SDK14686.1"/>
    <property type="molecule type" value="Genomic_DNA"/>
</dbReference>
<dbReference type="Pfam" id="PF00856">
    <property type="entry name" value="SET"/>
    <property type="match status" value="1"/>
</dbReference>
<organism evidence="2 3">
    <name type="scientific">Flavobacterium noncentrifugens</name>
    <dbReference type="NCBI Taxonomy" id="1128970"/>
    <lineage>
        <taxon>Bacteria</taxon>
        <taxon>Pseudomonadati</taxon>
        <taxon>Bacteroidota</taxon>
        <taxon>Flavobacteriia</taxon>
        <taxon>Flavobacteriales</taxon>
        <taxon>Flavobacteriaceae</taxon>
        <taxon>Flavobacterium</taxon>
    </lineage>
</organism>
<dbReference type="InterPro" id="IPR001214">
    <property type="entry name" value="SET_dom"/>
</dbReference>
<name>A0A1G8ZHU3_9FLAO</name>
<accession>A0A1G8ZHU3</accession>
<dbReference type="SUPFAM" id="SSF82199">
    <property type="entry name" value="SET domain"/>
    <property type="match status" value="1"/>
</dbReference>
<keyword evidence="3" id="KW-1185">Reference proteome</keyword>
<sequence length="146" mass="16407">MKTVSYHQIDAPESDYLYIKTSQLPNAGNGLYAAIDIFKDERISIFNGKMLSDQQALKISANNQDQYFIIMPNGHIMDSMHTDCFAKYANDAAGLSSAEFKNNAKIALDDENNVCLIAIRKIKAGEEVFCAYGKKYWKKHGKGLRD</sequence>
<protein>
    <recommendedName>
        <fullName evidence="1">SET domain-containing protein</fullName>
    </recommendedName>
</protein>
<dbReference type="Proteomes" id="UP000199580">
    <property type="component" value="Unassembled WGS sequence"/>
</dbReference>
<gene>
    <name evidence="2" type="ORF">SAMN04487935_2606</name>
</gene>
<evidence type="ECO:0000313" key="2">
    <source>
        <dbReference type="EMBL" id="SDK14686.1"/>
    </source>
</evidence>
<reference evidence="2 3" key="1">
    <citation type="submission" date="2016-10" db="EMBL/GenBank/DDBJ databases">
        <authorList>
            <person name="de Groot N.N."/>
        </authorList>
    </citation>
    <scope>NUCLEOTIDE SEQUENCE [LARGE SCALE GENOMIC DNA]</scope>
    <source>
        <strain evidence="2 3">CGMCC 1.10076</strain>
    </source>
</reference>
<dbReference type="RefSeq" id="WP_091396315.1">
    <property type="nucleotide sequence ID" value="NZ_BKAI01000009.1"/>
</dbReference>
<dbReference type="OrthoDB" id="947125at2"/>
<feature type="domain" description="SET" evidence="1">
    <location>
        <begin position="15"/>
        <end position="133"/>
    </location>
</feature>
<dbReference type="PROSITE" id="PS50280">
    <property type="entry name" value="SET"/>
    <property type="match status" value="1"/>
</dbReference>
<proteinExistence type="predicted"/>
<dbReference type="AlphaFoldDB" id="A0A1G8ZHU3"/>
<evidence type="ECO:0000313" key="3">
    <source>
        <dbReference type="Proteomes" id="UP000199580"/>
    </source>
</evidence>
<dbReference type="STRING" id="1128970.SAMN04487935_2606"/>
<dbReference type="InterPro" id="IPR046341">
    <property type="entry name" value="SET_dom_sf"/>
</dbReference>
<evidence type="ECO:0000259" key="1">
    <source>
        <dbReference type="PROSITE" id="PS50280"/>
    </source>
</evidence>
<dbReference type="Gene3D" id="2.170.270.10">
    <property type="entry name" value="SET domain"/>
    <property type="match status" value="1"/>
</dbReference>